<name>A0ABW5YJA7_9FLAO</name>
<comment type="caution">
    <text evidence="1">The sequence shown here is derived from an EMBL/GenBank/DDBJ whole genome shotgun (WGS) entry which is preliminary data.</text>
</comment>
<gene>
    <name evidence="1" type="ORF">ACFS5J_03945</name>
</gene>
<evidence type="ECO:0000313" key="2">
    <source>
        <dbReference type="Proteomes" id="UP001597534"/>
    </source>
</evidence>
<organism evidence="1 2">
    <name type="scientific">Flavobacterium chuncheonense</name>
    <dbReference type="NCBI Taxonomy" id="2026653"/>
    <lineage>
        <taxon>Bacteria</taxon>
        <taxon>Pseudomonadati</taxon>
        <taxon>Bacteroidota</taxon>
        <taxon>Flavobacteriia</taxon>
        <taxon>Flavobacteriales</taxon>
        <taxon>Flavobacteriaceae</taxon>
        <taxon>Flavobacterium</taxon>
    </lineage>
</organism>
<feature type="non-terminal residue" evidence="1">
    <location>
        <position position="255"/>
    </location>
</feature>
<evidence type="ECO:0000313" key="1">
    <source>
        <dbReference type="EMBL" id="MFD2891161.1"/>
    </source>
</evidence>
<dbReference type="EMBL" id="JBHUPC010000011">
    <property type="protein sequence ID" value="MFD2891161.1"/>
    <property type="molecule type" value="Genomic_DNA"/>
</dbReference>
<protein>
    <recommendedName>
        <fullName evidence="3">BIG2 domain-containing protein</fullName>
    </recommendedName>
</protein>
<reference evidence="2" key="1">
    <citation type="journal article" date="2019" name="Int. J. Syst. Evol. Microbiol.">
        <title>The Global Catalogue of Microorganisms (GCM) 10K type strain sequencing project: providing services to taxonomists for standard genome sequencing and annotation.</title>
        <authorList>
            <consortium name="The Broad Institute Genomics Platform"/>
            <consortium name="The Broad Institute Genome Sequencing Center for Infectious Disease"/>
            <person name="Wu L."/>
            <person name="Ma J."/>
        </authorList>
    </citation>
    <scope>NUCLEOTIDE SEQUENCE [LARGE SCALE GENOMIC DNA]</scope>
    <source>
        <strain evidence="2">KCTC 22671</strain>
    </source>
</reference>
<evidence type="ECO:0008006" key="3">
    <source>
        <dbReference type="Google" id="ProtNLM"/>
    </source>
</evidence>
<keyword evidence="2" id="KW-1185">Reference proteome</keyword>
<feature type="non-terminal residue" evidence="1">
    <location>
        <position position="1"/>
    </location>
</feature>
<dbReference type="Gene3D" id="2.60.40.1080">
    <property type="match status" value="1"/>
</dbReference>
<proteinExistence type="predicted"/>
<sequence>VATVDATGNITGVGPGTATISYFIAGTGSCPDALATLDVTVNPTPQITVTYTDTICDGSTTDIVVTGNPTYVWDATITNIDGSAYQVSGNETDINQVVNLTDSLLVGTITMSITPTANNCRGASQLVQITIRPIPVITDMPVRNTNVCTGDNVYVNISGDPNGTTYQWVAVLNGVTVVSGGTSGTTTGPIDITVATTSPTATGTIYFELTPVNGICTGAPVVTQTITVNPIPGTPIPSPDVTICSGESPNITLSV</sequence>
<accession>A0ABW5YJA7</accession>
<dbReference type="Proteomes" id="UP001597534">
    <property type="component" value="Unassembled WGS sequence"/>
</dbReference>